<evidence type="ECO:0000259" key="4">
    <source>
        <dbReference type="PROSITE" id="PS50075"/>
    </source>
</evidence>
<dbReference type="PANTHER" id="PTHR45527:SF1">
    <property type="entry name" value="FATTY ACID SYNTHASE"/>
    <property type="match status" value="1"/>
</dbReference>
<dbReference type="PANTHER" id="PTHR45527">
    <property type="entry name" value="NONRIBOSOMAL PEPTIDE SYNTHETASE"/>
    <property type="match status" value="1"/>
</dbReference>
<protein>
    <recommendedName>
        <fullName evidence="4">Carrier domain-containing protein</fullName>
    </recommendedName>
</protein>
<dbReference type="GO" id="GO:0005737">
    <property type="term" value="C:cytoplasm"/>
    <property type="evidence" value="ECO:0007669"/>
    <property type="project" value="TreeGrafter"/>
</dbReference>
<accession>A0A4Q7EM02</accession>
<dbReference type="InterPro" id="IPR036736">
    <property type="entry name" value="ACP-like_sf"/>
</dbReference>
<dbReference type="Gene3D" id="1.10.1200.10">
    <property type="entry name" value="ACP-like"/>
    <property type="match status" value="1"/>
</dbReference>
<dbReference type="GO" id="GO:0043041">
    <property type="term" value="P:amino acid activation for nonribosomal peptide biosynthetic process"/>
    <property type="evidence" value="ECO:0007669"/>
    <property type="project" value="TreeGrafter"/>
</dbReference>
<dbReference type="GO" id="GO:0031177">
    <property type="term" value="F:phosphopantetheine binding"/>
    <property type="evidence" value="ECO:0007669"/>
    <property type="project" value="TreeGrafter"/>
</dbReference>
<feature type="domain" description="Carrier" evidence="4">
    <location>
        <begin position="42"/>
        <end position="117"/>
    </location>
</feature>
<gene>
    <name evidence="5" type="ORF">C3B51_04330</name>
</gene>
<dbReference type="Proteomes" id="UP000292345">
    <property type="component" value="Unassembled WGS sequence"/>
</dbReference>
<name>A0A4Q7EM02_9GAMM</name>
<dbReference type="EMBL" id="PPUZ01000010">
    <property type="protein sequence ID" value="RZM84343.1"/>
    <property type="molecule type" value="Genomic_DNA"/>
</dbReference>
<dbReference type="SUPFAM" id="SSF56801">
    <property type="entry name" value="Acetyl-CoA synthetase-like"/>
    <property type="match status" value="1"/>
</dbReference>
<dbReference type="GO" id="GO:0044550">
    <property type="term" value="P:secondary metabolite biosynthetic process"/>
    <property type="evidence" value="ECO:0007669"/>
    <property type="project" value="TreeGrafter"/>
</dbReference>
<dbReference type="Gene3D" id="3.30.300.30">
    <property type="match status" value="1"/>
</dbReference>
<evidence type="ECO:0000256" key="1">
    <source>
        <dbReference type="ARBA" id="ARBA00001957"/>
    </source>
</evidence>
<dbReference type="InterPro" id="IPR009081">
    <property type="entry name" value="PP-bd_ACP"/>
</dbReference>
<organism evidence="5 6">
    <name type="scientific">Pseudoalteromonas rubra</name>
    <dbReference type="NCBI Taxonomy" id="43658"/>
    <lineage>
        <taxon>Bacteria</taxon>
        <taxon>Pseudomonadati</taxon>
        <taxon>Pseudomonadota</taxon>
        <taxon>Gammaproteobacteria</taxon>
        <taxon>Alteromonadales</taxon>
        <taxon>Pseudoalteromonadaceae</taxon>
        <taxon>Pseudoalteromonas</taxon>
    </lineage>
</organism>
<evidence type="ECO:0000256" key="2">
    <source>
        <dbReference type="ARBA" id="ARBA00022450"/>
    </source>
</evidence>
<sequence>MLPSAIVSMTEFPLNSNGKIDRKALPAPEFTMERCDKVAYVAPQSPAHITTCEILASLLGVDKVGLDDNFFVLGGHSILAMKAIMAIKQAIGIDINIVNLFEAQSVRELCVLVDAELLRKQLEETEEFEEEGVF</sequence>
<dbReference type="FunFam" id="1.10.1200.10:FF:000005">
    <property type="entry name" value="Nonribosomal peptide synthetase 1"/>
    <property type="match status" value="1"/>
</dbReference>
<keyword evidence="2" id="KW-0596">Phosphopantetheine</keyword>
<dbReference type="InterPro" id="IPR045851">
    <property type="entry name" value="AMP-bd_C_sf"/>
</dbReference>
<evidence type="ECO:0000313" key="5">
    <source>
        <dbReference type="EMBL" id="RZM84343.1"/>
    </source>
</evidence>
<comment type="caution">
    <text evidence="5">The sequence shown here is derived from an EMBL/GenBank/DDBJ whole genome shotgun (WGS) entry which is preliminary data.</text>
</comment>
<dbReference type="Pfam" id="PF00550">
    <property type="entry name" value="PP-binding"/>
    <property type="match status" value="1"/>
</dbReference>
<dbReference type="PROSITE" id="PS50075">
    <property type="entry name" value="CARRIER"/>
    <property type="match status" value="1"/>
</dbReference>
<comment type="cofactor">
    <cofactor evidence="1">
        <name>pantetheine 4'-phosphate</name>
        <dbReference type="ChEBI" id="CHEBI:47942"/>
    </cofactor>
</comment>
<keyword evidence="3" id="KW-0597">Phosphoprotein</keyword>
<evidence type="ECO:0000256" key="3">
    <source>
        <dbReference type="ARBA" id="ARBA00022553"/>
    </source>
</evidence>
<dbReference type="AlphaFoldDB" id="A0A4Q7EM02"/>
<dbReference type="SUPFAM" id="SSF47336">
    <property type="entry name" value="ACP-like"/>
    <property type="match status" value="1"/>
</dbReference>
<reference evidence="5 6" key="1">
    <citation type="submission" date="2018-01" db="EMBL/GenBank/DDBJ databases">
        <title>Co-occurrence of chitin degradation, pigmentation and bioactivity in marine Pseudoalteromonas.</title>
        <authorList>
            <person name="Paulsen S."/>
            <person name="Gram L."/>
            <person name="Machado H."/>
        </authorList>
    </citation>
    <scope>NUCLEOTIDE SEQUENCE [LARGE SCALE GENOMIC DNA]</scope>
    <source>
        <strain evidence="5 6">S1946</strain>
    </source>
</reference>
<evidence type="ECO:0000313" key="6">
    <source>
        <dbReference type="Proteomes" id="UP000292345"/>
    </source>
</evidence>
<proteinExistence type="predicted"/>